<organism evidence="1 2">
    <name type="scientific">Trichomonas vaginalis (strain ATCC PRA-98 / G3)</name>
    <dbReference type="NCBI Taxonomy" id="412133"/>
    <lineage>
        <taxon>Eukaryota</taxon>
        <taxon>Metamonada</taxon>
        <taxon>Parabasalia</taxon>
        <taxon>Trichomonadida</taxon>
        <taxon>Trichomonadidae</taxon>
        <taxon>Trichomonas</taxon>
    </lineage>
</organism>
<reference evidence="1" key="2">
    <citation type="journal article" date="2007" name="Science">
        <title>Draft genome sequence of the sexually transmitted pathogen Trichomonas vaginalis.</title>
        <authorList>
            <person name="Carlton J.M."/>
            <person name="Hirt R.P."/>
            <person name="Silva J.C."/>
            <person name="Delcher A.L."/>
            <person name="Schatz M."/>
            <person name="Zhao Q."/>
            <person name="Wortman J.R."/>
            <person name="Bidwell S.L."/>
            <person name="Alsmark U.C.M."/>
            <person name="Besteiro S."/>
            <person name="Sicheritz-Ponten T."/>
            <person name="Noel C.J."/>
            <person name="Dacks J.B."/>
            <person name="Foster P.G."/>
            <person name="Simillion C."/>
            <person name="Van de Peer Y."/>
            <person name="Miranda-Saavedra D."/>
            <person name="Barton G.J."/>
            <person name="Westrop G.D."/>
            <person name="Mueller S."/>
            <person name="Dessi D."/>
            <person name="Fiori P.L."/>
            <person name="Ren Q."/>
            <person name="Paulsen I."/>
            <person name="Zhang H."/>
            <person name="Bastida-Corcuera F.D."/>
            <person name="Simoes-Barbosa A."/>
            <person name="Brown M.T."/>
            <person name="Hayes R.D."/>
            <person name="Mukherjee M."/>
            <person name="Okumura C.Y."/>
            <person name="Schneider R."/>
            <person name="Smith A.J."/>
            <person name="Vanacova S."/>
            <person name="Villalvazo M."/>
            <person name="Haas B.J."/>
            <person name="Pertea M."/>
            <person name="Feldblyum T.V."/>
            <person name="Utterback T.R."/>
            <person name="Shu C.L."/>
            <person name="Osoegawa K."/>
            <person name="de Jong P.J."/>
            <person name="Hrdy I."/>
            <person name="Horvathova L."/>
            <person name="Zubacova Z."/>
            <person name="Dolezal P."/>
            <person name="Malik S.B."/>
            <person name="Logsdon J.M. Jr."/>
            <person name="Henze K."/>
            <person name="Gupta A."/>
            <person name="Wang C.C."/>
            <person name="Dunne R.L."/>
            <person name="Upcroft J.A."/>
            <person name="Upcroft P."/>
            <person name="White O."/>
            <person name="Salzberg S.L."/>
            <person name="Tang P."/>
            <person name="Chiu C.-H."/>
            <person name="Lee Y.-S."/>
            <person name="Embley T.M."/>
            <person name="Coombs G.H."/>
            <person name="Mottram J.C."/>
            <person name="Tachezy J."/>
            <person name="Fraser-Liggett C.M."/>
            <person name="Johnson P.J."/>
        </authorList>
    </citation>
    <scope>NUCLEOTIDE SEQUENCE [LARGE SCALE GENOMIC DNA]</scope>
    <source>
        <strain evidence="1">G3</strain>
    </source>
</reference>
<dbReference type="OrthoDB" id="1845386at2759"/>
<dbReference type="GO" id="GO:0034058">
    <property type="term" value="P:endosomal vesicle fusion"/>
    <property type="evidence" value="ECO:0000318"/>
    <property type="project" value="GO_Central"/>
</dbReference>
<accession>A2FMU0</accession>
<dbReference type="RefSeq" id="XP_001306687.1">
    <property type="nucleotide sequence ID" value="XM_001306686.1"/>
</dbReference>
<dbReference type="AlphaFoldDB" id="A2FMU0"/>
<dbReference type="InParanoid" id="A2FMU0"/>
<dbReference type="VEuPathDB" id="TrichDB:TVAGG3_0818380"/>
<name>A2FMU0_TRIV3</name>
<dbReference type="PANTHER" id="PTHR12894:SF27">
    <property type="entry name" value="TRANSFORMING GROWTH FACTOR-BETA RECEPTOR-ASSOCIATED PROTEIN 1"/>
    <property type="match status" value="1"/>
</dbReference>
<sequence>MSKDFPLFDSPQLKHTFGDTEKIKFIVHTDSFAYVVTEDGKIYRTLFVNLKLAKKQEFTEFHPWGKCQIKKIVPHYKVSHIVRNYSLIVLVNQKLYSIPEDVNSTTMIPTPITTIPDPIDDFAIKPNREKLLVLSKKRLFFLSLANNFGQLGKSIECQDSNIVCTNDSAIIYGKGEKLFMFNSETFNNVPPPAGSFSRFGVAQGYMPKSFDRKVLEQNVAYQYYKIRKSDSNEICFVWEGPFQDLKLNAGSEVVDFTISYPYAFITYGKTFSMICIPFEQLNQKYEFSNSFTSQTLCILPNRMLLLGVSNNLYFIKFTEAYSQVNFVESSGGDKSSLTALELCLSFQESEKDISLIEHQLFHKYGAYLLTQDKVTEAFQFFQRDLLPPAQVFKYFPEIFPHEALSNFEIVSLKKPYLQVKDRHVTGIKSYDVEKVKALQDYIYFVLDSQKNFDAMNQLIIYSILAKCIAITDPDNFETFIKEHYSDIYFESTSNFFMSLNSVSMFCQLCQVHGQHTRAIKYFQSKKNYDSIIKYITSSPDYAVLAKTHFKDLVDYIPERSYEVFCSPNLDMNHIIEGGSVGKDGSLLNFIQNLSNNQDIVKKIDVTLVEIKFLRFCIFDKNFVDKRLCMRLCELYIKKLQPLTKERAGKQYISISQENEQNKLTRKGLIEVLELGEVEIEIDPVFIEEKVYSIVYSFLKQNINGSSENRSHFFQKLSDCFDLLCKVEIDFEITQDFCQKTAKKLSINPGEIYTLLLNKLVEKDSDVNRKRIVTLVNNNSTEIDYAQAISKLPSSVTLYDISKLLETVSVDRVNELRRLEIENALLEETIKRKKQQLKYLKGGYAHITGNTFCAICGREFHDQLFYVRPDNTVTHIMCLNEGGTNANN</sequence>
<protein>
    <submittedName>
        <fullName evidence="1">Uncharacterized protein</fullName>
    </submittedName>
</protein>
<dbReference type="PANTHER" id="PTHR12894">
    <property type="entry name" value="CNH DOMAIN CONTAINING"/>
    <property type="match status" value="1"/>
</dbReference>
<gene>
    <name evidence="1" type="ORF">TVAG_285960</name>
</gene>
<evidence type="ECO:0000313" key="2">
    <source>
        <dbReference type="Proteomes" id="UP000001542"/>
    </source>
</evidence>
<dbReference type="GO" id="GO:0005737">
    <property type="term" value="C:cytoplasm"/>
    <property type="evidence" value="ECO:0000318"/>
    <property type="project" value="GO_Central"/>
</dbReference>
<dbReference type="KEGG" id="tva:4751483"/>
<dbReference type="EMBL" id="DS113893">
    <property type="protein sequence ID" value="EAX93757.1"/>
    <property type="molecule type" value="Genomic_DNA"/>
</dbReference>
<dbReference type="VEuPathDB" id="TrichDB:TVAG_285960"/>
<keyword evidence="2" id="KW-1185">Reference proteome</keyword>
<dbReference type="InterPro" id="IPR032914">
    <property type="entry name" value="Vam6/VPS39/TRAP1"/>
</dbReference>
<evidence type="ECO:0000313" key="1">
    <source>
        <dbReference type="EMBL" id="EAX93757.1"/>
    </source>
</evidence>
<dbReference type="GO" id="GO:0016020">
    <property type="term" value="C:membrane"/>
    <property type="evidence" value="ECO:0000318"/>
    <property type="project" value="GO_Central"/>
</dbReference>
<proteinExistence type="predicted"/>
<reference evidence="1" key="1">
    <citation type="submission" date="2006-10" db="EMBL/GenBank/DDBJ databases">
        <authorList>
            <person name="Amadeo P."/>
            <person name="Zhao Q."/>
            <person name="Wortman J."/>
            <person name="Fraser-Liggett C."/>
            <person name="Carlton J."/>
        </authorList>
    </citation>
    <scope>NUCLEOTIDE SEQUENCE</scope>
    <source>
        <strain evidence="1">G3</strain>
    </source>
</reference>
<dbReference type="STRING" id="5722.A2FMU0"/>
<dbReference type="Proteomes" id="UP000001542">
    <property type="component" value="Unassembled WGS sequence"/>
</dbReference>
<dbReference type="GO" id="GO:0006914">
    <property type="term" value="P:autophagy"/>
    <property type="evidence" value="ECO:0000318"/>
    <property type="project" value="GO_Central"/>
</dbReference>